<protein>
    <recommendedName>
        <fullName evidence="2">Pyrrolo-quinoline quinone repeat domain-containing protein</fullName>
    </recommendedName>
</protein>
<sequence>MKQLLCTAFLLVCIVFTASSQENYLNQWPSFRGPFAKGFVENVKTVSSWNVETGDNVLWKTPIPGLGHSSPAIWDDKIFISTAVSSSGDNEVKIGLYGDGDAVEDESVHEFKLYCLDKNSGKIVWEKLATKRVPKVKRHTKASHADGTPATDGKHVVVFFGSNGLFCYNMNGDLVWQKDFDKMNAGPYNAPELEWGFSSSPIIHNDKVIVQCDYLGDCFLAAYEVNTGEEIWKTAREEVSTWSSPTVFEKDGKTQVVVNGWKHMGGYDFETGEEIWKMSGGGDVPTPTPVIANDLIFINNAHGRYSPIYAVKTDATGDITLGENETENESIVWSIKRGGAYMQTPLIYDGYLYNLQGNGSLSVFQASTGELMYKESLGSVGGFTASGVAANGQVYLCSEQGDVFVVRAGPDFEILQHNKMNDVVMASPAISGDVLYFRTQKSVFAIGNK</sequence>
<evidence type="ECO:0000313" key="4">
    <source>
        <dbReference type="Proteomes" id="UP000032544"/>
    </source>
</evidence>
<evidence type="ECO:0000313" key="3">
    <source>
        <dbReference type="EMBL" id="KJF41941.1"/>
    </source>
</evidence>
<organism evidence="3 4">
    <name type="scientific">Draconibacterium sediminis</name>
    <dbReference type="NCBI Taxonomy" id="1544798"/>
    <lineage>
        <taxon>Bacteria</taxon>
        <taxon>Pseudomonadati</taxon>
        <taxon>Bacteroidota</taxon>
        <taxon>Bacteroidia</taxon>
        <taxon>Marinilabiliales</taxon>
        <taxon>Prolixibacteraceae</taxon>
        <taxon>Draconibacterium</taxon>
    </lineage>
</organism>
<dbReference type="PANTHER" id="PTHR34512">
    <property type="entry name" value="CELL SURFACE PROTEIN"/>
    <property type="match status" value="1"/>
</dbReference>
<dbReference type="Gene3D" id="2.130.10.10">
    <property type="entry name" value="YVTN repeat-like/Quinoprotein amine dehydrogenase"/>
    <property type="match status" value="2"/>
</dbReference>
<dbReference type="InterPro" id="IPR002372">
    <property type="entry name" value="PQQ_rpt_dom"/>
</dbReference>
<dbReference type="SUPFAM" id="SSF50998">
    <property type="entry name" value="Quinoprotein alcohol dehydrogenase-like"/>
    <property type="match status" value="1"/>
</dbReference>
<dbReference type="InterPro" id="IPR011047">
    <property type="entry name" value="Quinoprotein_ADH-like_sf"/>
</dbReference>
<dbReference type="PANTHER" id="PTHR34512:SF30">
    <property type="entry name" value="OUTER MEMBRANE PROTEIN ASSEMBLY FACTOR BAMB"/>
    <property type="match status" value="1"/>
</dbReference>
<comment type="caution">
    <text evidence="3">The sequence shown here is derived from an EMBL/GenBank/DDBJ whole genome shotgun (WGS) entry which is preliminary data.</text>
</comment>
<accession>A0A0D8J5Y8</accession>
<name>A0A0D8J5Y8_9BACT</name>
<feature type="domain" description="Pyrrolo-quinoline quinone repeat" evidence="2">
    <location>
        <begin position="112"/>
        <end position="311"/>
    </location>
</feature>
<keyword evidence="1" id="KW-0732">Signal</keyword>
<dbReference type="EMBL" id="JRHC01000007">
    <property type="protein sequence ID" value="KJF41941.1"/>
    <property type="molecule type" value="Genomic_DNA"/>
</dbReference>
<dbReference type="STRING" id="1544798.LH29_21870"/>
<keyword evidence="4" id="KW-1185">Reference proteome</keyword>
<proteinExistence type="predicted"/>
<gene>
    <name evidence="3" type="ORF">LH29_21870</name>
</gene>
<dbReference type="AlphaFoldDB" id="A0A0D8J5Y8"/>
<dbReference type="RefSeq" id="WP_045033272.1">
    <property type="nucleotide sequence ID" value="NZ_JRHC01000007.1"/>
</dbReference>
<feature type="signal peptide" evidence="1">
    <location>
        <begin position="1"/>
        <end position="20"/>
    </location>
</feature>
<evidence type="ECO:0000256" key="1">
    <source>
        <dbReference type="SAM" id="SignalP"/>
    </source>
</evidence>
<dbReference type="InterPro" id="IPR015943">
    <property type="entry name" value="WD40/YVTN_repeat-like_dom_sf"/>
</dbReference>
<reference evidence="3 4" key="1">
    <citation type="submission" date="2014-09" db="EMBL/GenBank/DDBJ databases">
        <title>Draft Genome Sequence of Draconibacterium sp. JN14CK-3.</title>
        <authorList>
            <person name="Dong C."/>
            <person name="Lai Q."/>
            <person name="Shao Z."/>
        </authorList>
    </citation>
    <scope>NUCLEOTIDE SEQUENCE [LARGE SCALE GENOMIC DNA]</scope>
    <source>
        <strain evidence="3 4">JN14CK-3</strain>
    </source>
</reference>
<dbReference type="Proteomes" id="UP000032544">
    <property type="component" value="Unassembled WGS sequence"/>
</dbReference>
<dbReference type="Pfam" id="PF13360">
    <property type="entry name" value="PQQ_2"/>
    <property type="match status" value="1"/>
</dbReference>
<evidence type="ECO:0000259" key="2">
    <source>
        <dbReference type="Pfam" id="PF13360"/>
    </source>
</evidence>
<dbReference type="OrthoDB" id="264813at2"/>
<feature type="chain" id="PRO_5002330911" description="Pyrrolo-quinoline quinone repeat domain-containing protein" evidence="1">
    <location>
        <begin position="21"/>
        <end position="449"/>
    </location>
</feature>